<dbReference type="InterPro" id="IPR001254">
    <property type="entry name" value="Trypsin_dom"/>
</dbReference>
<name>A0AAV1KAV6_9NEOP</name>
<organism evidence="9 10">
    <name type="scientific">Parnassius mnemosyne</name>
    <name type="common">clouded apollo</name>
    <dbReference type="NCBI Taxonomy" id="213953"/>
    <lineage>
        <taxon>Eukaryota</taxon>
        <taxon>Metazoa</taxon>
        <taxon>Ecdysozoa</taxon>
        <taxon>Arthropoda</taxon>
        <taxon>Hexapoda</taxon>
        <taxon>Insecta</taxon>
        <taxon>Pterygota</taxon>
        <taxon>Neoptera</taxon>
        <taxon>Endopterygota</taxon>
        <taxon>Lepidoptera</taxon>
        <taxon>Glossata</taxon>
        <taxon>Ditrysia</taxon>
        <taxon>Papilionoidea</taxon>
        <taxon>Papilionidae</taxon>
        <taxon>Parnassiinae</taxon>
        <taxon>Parnassini</taxon>
        <taxon>Parnassius</taxon>
        <taxon>Driopa</taxon>
    </lineage>
</organism>
<dbReference type="PRINTS" id="PR00722">
    <property type="entry name" value="CHYMOTRYPSIN"/>
</dbReference>
<dbReference type="InterPro" id="IPR018114">
    <property type="entry name" value="TRYPSIN_HIS"/>
</dbReference>
<dbReference type="Pfam" id="PF00089">
    <property type="entry name" value="Trypsin"/>
    <property type="match status" value="1"/>
</dbReference>
<feature type="chain" id="PRO_5043707315" description="Peptidase S1 domain-containing protein" evidence="7">
    <location>
        <begin position="25"/>
        <end position="284"/>
    </location>
</feature>
<evidence type="ECO:0000256" key="2">
    <source>
        <dbReference type="ARBA" id="ARBA00022670"/>
    </source>
</evidence>
<feature type="signal peptide" evidence="7">
    <location>
        <begin position="1"/>
        <end position="24"/>
    </location>
</feature>
<evidence type="ECO:0000256" key="4">
    <source>
        <dbReference type="ARBA" id="ARBA00022825"/>
    </source>
</evidence>
<dbReference type="Gene3D" id="2.40.10.10">
    <property type="entry name" value="Trypsin-like serine proteases"/>
    <property type="match status" value="1"/>
</dbReference>
<proteinExistence type="inferred from homology"/>
<dbReference type="PANTHER" id="PTHR24276">
    <property type="entry name" value="POLYSERASE-RELATED"/>
    <property type="match status" value="1"/>
</dbReference>
<dbReference type="InterPro" id="IPR001314">
    <property type="entry name" value="Peptidase_S1A"/>
</dbReference>
<dbReference type="InterPro" id="IPR033116">
    <property type="entry name" value="TRYPSIN_SER"/>
</dbReference>
<evidence type="ECO:0000313" key="9">
    <source>
        <dbReference type="EMBL" id="CAK1579659.1"/>
    </source>
</evidence>
<evidence type="ECO:0000256" key="7">
    <source>
        <dbReference type="SAM" id="SignalP"/>
    </source>
</evidence>
<keyword evidence="7" id="KW-0732">Signal</keyword>
<dbReference type="InterPro" id="IPR043504">
    <property type="entry name" value="Peptidase_S1_PA_chymotrypsin"/>
</dbReference>
<dbReference type="PROSITE" id="PS50240">
    <property type="entry name" value="TRYPSIN_DOM"/>
    <property type="match status" value="1"/>
</dbReference>
<dbReference type="InterPro" id="IPR009003">
    <property type="entry name" value="Peptidase_S1_PA"/>
</dbReference>
<dbReference type="GO" id="GO:0004252">
    <property type="term" value="F:serine-type endopeptidase activity"/>
    <property type="evidence" value="ECO:0007669"/>
    <property type="project" value="InterPro"/>
</dbReference>
<dbReference type="AlphaFoldDB" id="A0AAV1KAV6"/>
<evidence type="ECO:0000313" key="10">
    <source>
        <dbReference type="Proteomes" id="UP001314205"/>
    </source>
</evidence>
<dbReference type="EMBL" id="CAVLGL010000002">
    <property type="protein sequence ID" value="CAK1579659.1"/>
    <property type="molecule type" value="Genomic_DNA"/>
</dbReference>
<dbReference type="Proteomes" id="UP001314205">
    <property type="component" value="Unassembled WGS sequence"/>
</dbReference>
<keyword evidence="2 6" id="KW-0645">Protease</keyword>
<keyword evidence="5" id="KW-1015">Disulfide bond</keyword>
<evidence type="ECO:0000256" key="1">
    <source>
        <dbReference type="ARBA" id="ARBA00007664"/>
    </source>
</evidence>
<evidence type="ECO:0000256" key="3">
    <source>
        <dbReference type="ARBA" id="ARBA00022801"/>
    </source>
</evidence>
<keyword evidence="4 6" id="KW-0720">Serine protease</keyword>
<dbReference type="InterPro" id="IPR050430">
    <property type="entry name" value="Peptidase_S1"/>
</dbReference>
<dbReference type="GO" id="GO:0006508">
    <property type="term" value="P:proteolysis"/>
    <property type="evidence" value="ECO:0007669"/>
    <property type="project" value="UniProtKB-KW"/>
</dbReference>
<sequence>MYFTVTFVQLIVLQFCTIFSITECSNILKESLRIIGGNDANSEKYPYVVRIEVKIRTISTNNTIIAEHYHLCTGSALSSRWVLTAAHCLLFPLLSFNLKVVIRYGKGFDPQRTNHSFSDVLQAIKHPLYRKHENDIGLIQVTPMSIENYMKISAVDYLSILGHEAVIAGFGITNVTLSGGKIERNDTLALKKPLQVLKVLIYKCPEYYFTSSYCLAKRCGHQVTVCRGDSGGPLIHSSGIAGILFLGERTADCLDQIPKTSTNIAGIALPISPYIEWIYSYVSS</sequence>
<reference evidence="9 10" key="1">
    <citation type="submission" date="2023-11" db="EMBL/GenBank/DDBJ databases">
        <authorList>
            <person name="Hedman E."/>
            <person name="Englund M."/>
            <person name="Stromberg M."/>
            <person name="Nyberg Akerstrom W."/>
            <person name="Nylinder S."/>
            <person name="Jareborg N."/>
            <person name="Kallberg Y."/>
            <person name="Kronander E."/>
        </authorList>
    </citation>
    <scope>NUCLEOTIDE SEQUENCE [LARGE SCALE GENOMIC DNA]</scope>
</reference>
<protein>
    <recommendedName>
        <fullName evidence="8">Peptidase S1 domain-containing protein</fullName>
    </recommendedName>
</protein>
<evidence type="ECO:0000256" key="6">
    <source>
        <dbReference type="RuleBase" id="RU363034"/>
    </source>
</evidence>
<dbReference type="PROSITE" id="PS00135">
    <property type="entry name" value="TRYPSIN_SER"/>
    <property type="match status" value="1"/>
</dbReference>
<evidence type="ECO:0000259" key="8">
    <source>
        <dbReference type="PROSITE" id="PS50240"/>
    </source>
</evidence>
<comment type="caution">
    <text evidence="9">The sequence shown here is derived from an EMBL/GenBank/DDBJ whole genome shotgun (WGS) entry which is preliminary data.</text>
</comment>
<accession>A0AAV1KAV6</accession>
<dbReference type="PANTHER" id="PTHR24276:SF98">
    <property type="entry name" value="FI18310P1-RELATED"/>
    <property type="match status" value="1"/>
</dbReference>
<evidence type="ECO:0000256" key="5">
    <source>
        <dbReference type="ARBA" id="ARBA00023157"/>
    </source>
</evidence>
<dbReference type="SMART" id="SM00020">
    <property type="entry name" value="Tryp_SPc"/>
    <property type="match status" value="1"/>
</dbReference>
<dbReference type="SUPFAM" id="SSF50494">
    <property type="entry name" value="Trypsin-like serine proteases"/>
    <property type="match status" value="1"/>
</dbReference>
<gene>
    <name evidence="9" type="ORF">PARMNEM_LOCUS1571</name>
</gene>
<keyword evidence="10" id="KW-1185">Reference proteome</keyword>
<dbReference type="PROSITE" id="PS00134">
    <property type="entry name" value="TRYPSIN_HIS"/>
    <property type="match status" value="1"/>
</dbReference>
<comment type="similarity">
    <text evidence="1">Belongs to the peptidase S1 family.</text>
</comment>
<keyword evidence="3 6" id="KW-0378">Hydrolase</keyword>
<feature type="domain" description="Peptidase S1" evidence="8">
    <location>
        <begin position="34"/>
        <end position="283"/>
    </location>
</feature>